<dbReference type="EMBL" id="CP157947">
    <property type="protein sequence ID" value="XBS70332.1"/>
    <property type="molecule type" value="Genomic_DNA"/>
</dbReference>
<feature type="domain" description="HTH marR-type" evidence="4">
    <location>
        <begin position="1"/>
        <end position="119"/>
    </location>
</feature>
<dbReference type="SMART" id="SM00347">
    <property type="entry name" value="HTH_MARR"/>
    <property type="match status" value="1"/>
</dbReference>
<evidence type="ECO:0000313" key="5">
    <source>
        <dbReference type="EMBL" id="XBS70332.1"/>
    </source>
</evidence>
<dbReference type="InterPro" id="IPR000835">
    <property type="entry name" value="HTH_MarR-typ"/>
</dbReference>
<keyword evidence="2" id="KW-0238">DNA-binding</keyword>
<dbReference type="PANTHER" id="PTHR42756">
    <property type="entry name" value="TRANSCRIPTIONAL REGULATOR, MARR"/>
    <property type="match status" value="1"/>
</dbReference>
<dbReference type="SUPFAM" id="SSF46785">
    <property type="entry name" value="Winged helix' DNA-binding domain"/>
    <property type="match status" value="1"/>
</dbReference>
<reference evidence="5" key="1">
    <citation type="submission" date="2024-06" db="EMBL/GenBank/DDBJ databases">
        <authorList>
            <person name="Coelho C."/>
            <person name="Bento M."/>
            <person name="Garcia E."/>
            <person name="Camelo A."/>
            <person name="Brandao I."/>
            <person name="Espirito Santo C."/>
            <person name="Trovao J."/>
            <person name="Verissimo A."/>
            <person name="Costa J."/>
            <person name="Tiago I."/>
        </authorList>
    </citation>
    <scope>NUCLEOTIDE SEQUENCE</scope>
    <source>
        <strain evidence="5">KWT182</strain>
    </source>
</reference>
<dbReference type="GO" id="GO:0003700">
    <property type="term" value="F:DNA-binding transcription factor activity"/>
    <property type="evidence" value="ECO:0007669"/>
    <property type="project" value="InterPro"/>
</dbReference>
<dbReference type="InterPro" id="IPR036388">
    <property type="entry name" value="WH-like_DNA-bd_sf"/>
</dbReference>
<dbReference type="Pfam" id="PF12802">
    <property type="entry name" value="MarR_2"/>
    <property type="match status" value="1"/>
</dbReference>
<name>A0AAU7QCE4_9GAMM</name>
<protein>
    <submittedName>
        <fullName evidence="5">MarR family winged helix-turn-helix transcriptional regulator</fullName>
    </submittedName>
</protein>
<dbReference type="GO" id="GO:0003677">
    <property type="term" value="F:DNA binding"/>
    <property type="evidence" value="ECO:0007669"/>
    <property type="project" value="UniProtKB-KW"/>
</dbReference>
<sequence length="132" mass="14562">MLKTREVYAQKVGVTAPQFSILTVINERPGVYVNLVADILNVSGAFVTSEVGKLIKAGLLTKQTSGKDRRRMELHLTNEGSARFERATPERLAANQVIFEHFTDAELQGLGDDLQKLLAGLDLAVQRLDTPR</sequence>
<evidence type="ECO:0000256" key="1">
    <source>
        <dbReference type="ARBA" id="ARBA00023015"/>
    </source>
</evidence>
<evidence type="ECO:0000259" key="4">
    <source>
        <dbReference type="PROSITE" id="PS50995"/>
    </source>
</evidence>
<dbReference type="InterPro" id="IPR036390">
    <property type="entry name" value="WH_DNA-bd_sf"/>
</dbReference>
<evidence type="ECO:0000256" key="3">
    <source>
        <dbReference type="ARBA" id="ARBA00023163"/>
    </source>
</evidence>
<dbReference type="PROSITE" id="PS50995">
    <property type="entry name" value="HTH_MARR_2"/>
    <property type="match status" value="1"/>
</dbReference>
<accession>A0AAU7QCE4</accession>
<keyword evidence="1" id="KW-0805">Transcription regulation</keyword>
<keyword evidence="3" id="KW-0804">Transcription</keyword>
<proteinExistence type="predicted"/>
<dbReference type="AlphaFoldDB" id="A0AAU7QCE4"/>
<gene>
    <name evidence="5" type="ORF">ABK905_03465</name>
</gene>
<dbReference type="Gene3D" id="1.10.10.10">
    <property type="entry name" value="Winged helix-like DNA-binding domain superfamily/Winged helix DNA-binding domain"/>
    <property type="match status" value="1"/>
</dbReference>
<dbReference type="PANTHER" id="PTHR42756:SF1">
    <property type="entry name" value="TRANSCRIPTIONAL REPRESSOR OF EMRAB OPERON"/>
    <property type="match status" value="1"/>
</dbReference>
<organism evidence="5">
    <name type="scientific">Acerihabitans sp. KWT182</name>
    <dbReference type="NCBI Taxonomy" id="3157919"/>
    <lineage>
        <taxon>Bacteria</taxon>
        <taxon>Pseudomonadati</taxon>
        <taxon>Pseudomonadota</taxon>
        <taxon>Gammaproteobacteria</taxon>
        <taxon>Enterobacterales</taxon>
        <taxon>Pectobacteriaceae</taxon>
        <taxon>Acerihabitans</taxon>
    </lineage>
</organism>
<evidence type="ECO:0000256" key="2">
    <source>
        <dbReference type="ARBA" id="ARBA00023125"/>
    </source>
</evidence>